<comment type="caution">
    <text evidence="5">The sequence shown here is derived from an EMBL/GenBank/DDBJ whole genome shotgun (WGS) entry which is preliminary data.</text>
</comment>
<feature type="domain" description="MULE transposase" evidence="1">
    <location>
        <begin position="121"/>
        <end position="177"/>
    </location>
</feature>
<evidence type="ECO:0000313" key="4">
    <source>
        <dbReference type="EMBL" id="KAG2983959.1"/>
    </source>
</evidence>
<evidence type="ECO:0000313" key="6">
    <source>
        <dbReference type="Proteomes" id="UP000251314"/>
    </source>
</evidence>
<dbReference type="EMBL" id="RCMI01000233">
    <property type="protein sequence ID" value="KAG2923924.1"/>
    <property type="molecule type" value="Genomic_DNA"/>
</dbReference>
<dbReference type="InterPro" id="IPR018289">
    <property type="entry name" value="MULE_transposase_dom"/>
</dbReference>
<sequence>MRNTTQELQRMTTLVMTDMLQMHNRTTTTLTGAAIHRFLLGKGFNLVRSAISRMKLDIEDRLRGDIVDSYQKFKSYFQLMTGKNPGSVWRLDKKDDDLTFKRACFITNLGIHVMQMCKGLIGFDGAHLKGEMNKRGVFLVATTKDYNNHVVPFALGLVSTENYENWRWFMDIVKFATGLENLQLCQIARRVSYRLCPKCSH</sequence>
<dbReference type="Proteomes" id="UP000774804">
    <property type="component" value="Unassembled WGS sequence"/>
</dbReference>
<gene>
    <name evidence="5" type="ORF">PC110_g11371</name>
    <name evidence="2" type="ORF">PC113_g9569</name>
    <name evidence="3" type="ORF">PC115_g8793</name>
    <name evidence="4" type="ORF">PC118_g9123</name>
</gene>
<proteinExistence type="predicted"/>
<dbReference type="PANTHER" id="PTHR31973">
    <property type="entry name" value="POLYPROTEIN, PUTATIVE-RELATED"/>
    <property type="match status" value="1"/>
</dbReference>
<dbReference type="Proteomes" id="UP000251314">
    <property type="component" value="Unassembled WGS sequence"/>
</dbReference>
<dbReference type="AlphaFoldDB" id="A0A329S624"/>
<dbReference type="EMBL" id="MJFZ01000283">
    <property type="protein sequence ID" value="RAW32287.1"/>
    <property type="molecule type" value="Genomic_DNA"/>
</dbReference>
<evidence type="ECO:0000313" key="5">
    <source>
        <dbReference type="EMBL" id="RAW32287.1"/>
    </source>
</evidence>
<protein>
    <recommendedName>
        <fullName evidence="1">MULE transposase domain-containing protein</fullName>
    </recommendedName>
</protein>
<dbReference type="Proteomes" id="UP000735874">
    <property type="component" value="Unassembled WGS sequence"/>
</dbReference>
<reference evidence="5 6" key="1">
    <citation type="submission" date="2018-01" db="EMBL/GenBank/DDBJ databases">
        <title>Draft genome of the strawberry crown rot pathogen Phytophthora cactorum.</title>
        <authorList>
            <person name="Armitage A.D."/>
            <person name="Lysoe E."/>
            <person name="Nellist C.F."/>
            <person name="Harrison R.J."/>
            <person name="Brurberg M.B."/>
        </authorList>
    </citation>
    <scope>NUCLEOTIDE SEQUENCE [LARGE SCALE GENOMIC DNA]</scope>
    <source>
        <strain evidence="5 6">10300</strain>
    </source>
</reference>
<reference evidence="2" key="2">
    <citation type="submission" date="2018-10" db="EMBL/GenBank/DDBJ databases">
        <title>Effector identification in a new, highly contiguous assembly of the strawberry crown rot pathogen Phytophthora cactorum.</title>
        <authorList>
            <person name="Armitage A.D."/>
            <person name="Nellist C.F."/>
            <person name="Bates H."/>
            <person name="Vickerstaff R.J."/>
            <person name="Harrison R.J."/>
        </authorList>
    </citation>
    <scope>NUCLEOTIDE SEQUENCE</scope>
    <source>
        <strain evidence="2">15-7</strain>
        <strain evidence="3">4032</strain>
        <strain evidence="4">P415</strain>
    </source>
</reference>
<dbReference type="Proteomes" id="UP000697107">
    <property type="component" value="Unassembled WGS sequence"/>
</dbReference>
<name>A0A329S624_9STRA</name>
<accession>A0A329S624</accession>
<evidence type="ECO:0000259" key="1">
    <source>
        <dbReference type="Pfam" id="PF10551"/>
    </source>
</evidence>
<evidence type="ECO:0000313" key="2">
    <source>
        <dbReference type="EMBL" id="KAG2858715.1"/>
    </source>
</evidence>
<organism evidence="5 6">
    <name type="scientific">Phytophthora cactorum</name>
    <dbReference type="NCBI Taxonomy" id="29920"/>
    <lineage>
        <taxon>Eukaryota</taxon>
        <taxon>Sar</taxon>
        <taxon>Stramenopiles</taxon>
        <taxon>Oomycota</taxon>
        <taxon>Peronosporomycetes</taxon>
        <taxon>Peronosporales</taxon>
        <taxon>Peronosporaceae</taxon>
        <taxon>Phytophthora</taxon>
    </lineage>
</organism>
<dbReference type="OrthoDB" id="104044at2759"/>
<dbReference type="EMBL" id="RCML01000245">
    <property type="protein sequence ID" value="KAG2983959.1"/>
    <property type="molecule type" value="Genomic_DNA"/>
</dbReference>
<dbReference type="EMBL" id="RCMG01000242">
    <property type="protein sequence ID" value="KAG2858715.1"/>
    <property type="molecule type" value="Genomic_DNA"/>
</dbReference>
<dbReference type="STRING" id="29920.A0A329S624"/>
<evidence type="ECO:0000313" key="3">
    <source>
        <dbReference type="EMBL" id="KAG2923924.1"/>
    </source>
</evidence>
<keyword evidence="6" id="KW-1185">Reference proteome</keyword>
<dbReference type="PANTHER" id="PTHR31973:SF187">
    <property type="entry name" value="MUTATOR TRANSPOSASE MUDRA PROTEIN"/>
    <property type="match status" value="1"/>
</dbReference>
<dbReference type="Pfam" id="PF10551">
    <property type="entry name" value="MULE"/>
    <property type="match status" value="1"/>
</dbReference>
<dbReference type="VEuPathDB" id="FungiDB:PC110_g11371"/>